<dbReference type="AlphaFoldDB" id="A0A0F9TBW2"/>
<feature type="compositionally biased region" description="Basic and acidic residues" evidence="1">
    <location>
        <begin position="187"/>
        <end position="209"/>
    </location>
</feature>
<name>A0A0F9TBW2_9ZZZZ</name>
<dbReference type="EMBL" id="LAZR01000363">
    <property type="protein sequence ID" value="KKN72422.1"/>
    <property type="molecule type" value="Genomic_DNA"/>
</dbReference>
<accession>A0A0F9TBW2</accession>
<reference evidence="2" key="1">
    <citation type="journal article" date="2015" name="Nature">
        <title>Complex archaea that bridge the gap between prokaryotes and eukaryotes.</title>
        <authorList>
            <person name="Spang A."/>
            <person name="Saw J.H."/>
            <person name="Jorgensen S.L."/>
            <person name="Zaremba-Niedzwiedzka K."/>
            <person name="Martijn J."/>
            <person name="Lind A.E."/>
            <person name="van Eijk R."/>
            <person name="Schleper C."/>
            <person name="Guy L."/>
            <person name="Ettema T.J."/>
        </authorList>
    </citation>
    <scope>NUCLEOTIDE SEQUENCE</scope>
</reference>
<comment type="caution">
    <text evidence="2">The sequence shown here is derived from an EMBL/GenBank/DDBJ whole genome shotgun (WGS) entry which is preliminary data.</text>
</comment>
<feature type="region of interest" description="Disordered" evidence="1">
    <location>
        <begin position="159"/>
        <end position="233"/>
    </location>
</feature>
<evidence type="ECO:0000313" key="2">
    <source>
        <dbReference type="EMBL" id="KKN72422.1"/>
    </source>
</evidence>
<proteinExistence type="predicted"/>
<protein>
    <submittedName>
        <fullName evidence="2">Uncharacterized protein</fullName>
    </submittedName>
</protein>
<organism evidence="2">
    <name type="scientific">marine sediment metagenome</name>
    <dbReference type="NCBI Taxonomy" id="412755"/>
    <lineage>
        <taxon>unclassified sequences</taxon>
        <taxon>metagenomes</taxon>
        <taxon>ecological metagenomes</taxon>
    </lineage>
</organism>
<evidence type="ECO:0000256" key="1">
    <source>
        <dbReference type="SAM" id="MobiDB-lite"/>
    </source>
</evidence>
<gene>
    <name evidence="2" type="ORF">LCGC14_0411350</name>
</gene>
<sequence length="315" mass="34594">MNKVSFAGTFKGRVLEHAYGETKGNVEEGKDSLPQLIVDVALEWIWNEKDEGWQDYADNDEHAVAYLHLFNHDEGESLYHAQVMKVFGWDGTLVTDVDDMGVDDKIIQIRVEENDFNDKITLKVNWIDEEDAVPGQRIRRFSAADLKASASKFAILSKKSKGAVSKPRGKNKSTPAAPKTQGASPVDKAEKNRLRREQELKDKDVKDAAAEVAAVENGVDNGDGTTTAPLKRSMPKFGNKAEIKEEAASTMTAEEAWGKIVEAGKNNNISDGDVQGTLFEELVEATGEKEPSLKDATNAEWPAIVKSTIARFGGE</sequence>